<accession>A0A1G7U0X0</accession>
<dbReference type="RefSeq" id="WP_176758667.1">
    <property type="nucleotide sequence ID" value="NZ_FNCE01000011.1"/>
</dbReference>
<dbReference type="STRING" id="1082479.SAMN05216241_11136"/>
<evidence type="ECO:0000313" key="3">
    <source>
        <dbReference type="Proteomes" id="UP000199415"/>
    </source>
</evidence>
<dbReference type="SMART" id="SM00062">
    <property type="entry name" value="PBPb"/>
    <property type="match status" value="1"/>
</dbReference>
<dbReference type="AlphaFoldDB" id="A0A1G7U0X0"/>
<sequence>MQLARKIRVARGVPLAALLAVSALLAWPVRPAANPLDEVTFYTEQFPPLNFRQDGRLRGIAVDIAEAVLKKAGSNQRRGDFRLVQWSKGYGRAMARPDTVLFSTARVPEREDDFIFVAPFAPARLVLFVRERISPKPSNVRELIRSGIEVAVLRDDVGQQVLQRRGVPRAQLVTTGSKASAIELLRRERADAWAYSANAGAYALQQHGLRDAYAITLTLKSGANYFAFNPETDPAAIRAFRNAFYALKREGRIAEIRNQYVR</sequence>
<proteinExistence type="predicted"/>
<organism evidence="2 3">
    <name type="scientific">Limimonas halophila</name>
    <dbReference type="NCBI Taxonomy" id="1082479"/>
    <lineage>
        <taxon>Bacteria</taxon>
        <taxon>Pseudomonadati</taxon>
        <taxon>Pseudomonadota</taxon>
        <taxon>Alphaproteobacteria</taxon>
        <taxon>Rhodospirillales</taxon>
        <taxon>Rhodovibrionaceae</taxon>
        <taxon>Limimonas</taxon>
    </lineage>
</organism>
<gene>
    <name evidence="2" type="ORF">SAMN05216241_11136</name>
</gene>
<dbReference type="EMBL" id="FNCE01000011">
    <property type="protein sequence ID" value="SDG41242.1"/>
    <property type="molecule type" value="Genomic_DNA"/>
</dbReference>
<dbReference type="InterPro" id="IPR001638">
    <property type="entry name" value="Solute-binding_3/MltF_N"/>
</dbReference>
<dbReference type="Gene3D" id="3.40.190.10">
    <property type="entry name" value="Periplasmic binding protein-like II"/>
    <property type="match status" value="2"/>
</dbReference>
<keyword evidence="3" id="KW-1185">Reference proteome</keyword>
<dbReference type="Proteomes" id="UP000199415">
    <property type="component" value="Unassembled WGS sequence"/>
</dbReference>
<dbReference type="PANTHER" id="PTHR38834">
    <property type="entry name" value="PERIPLASMIC SUBSTRATE BINDING PROTEIN FAMILY 3"/>
    <property type="match status" value="1"/>
</dbReference>
<evidence type="ECO:0000259" key="1">
    <source>
        <dbReference type="SMART" id="SM00062"/>
    </source>
</evidence>
<feature type="domain" description="Solute-binding protein family 3/N-terminal" evidence="1">
    <location>
        <begin position="38"/>
        <end position="262"/>
    </location>
</feature>
<dbReference type="Pfam" id="PF00497">
    <property type="entry name" value="SBP_bac_3"/>
    <property type="match status" value="1"/>
</dbReference>
<evidence type="ECO:0000313" key="2">
    <source>
        <dbReference type="EMBL" id="SDG41242.1"/>
    </source>
</evidence>
<reference evidence="2 3" key="1">
    <citation type="submission" date="2016-10" db="EMBL/GenBank/DDBJ databases">
        <authorList>
            <person name="de Groot N.N."/>
        </authorList>
    </citation>
    <scope>NUCLEOTIDE SEQUENCE [LARGE SCALE GENOMIC DNA]</scope>
    <source>
        <strain evidence="2 3">DSM 25584</strain>
    </source>
</reference>
<protein>
    <submittedName>
        <fullName evidence="2">Amino acid ABC transporter substrate-binding protein, PAAT family</fullName>
    </submittedName>
</protein>
<dbReference type="SUPFAM" id="SSF53850">
    <property type="entry name" value="Periplasmic binding protein-like II"/>
    <property type="match status" value="1"/>
</dbReference>
<dbReference type="PANTHER" id="PTHR38834:SF3">
    <property type="entry name" value="SOLUTE-BINDING PROTEIN FAMILY 3_N-TERMINAL DOMAIN-CONTAINING PROTEIN"/>
    <property type="match status" value="1"/>
</dbReference>
<name>A0A1G7U0X0_9PROT</name>